<keyword evidence="1" id="KW-0413">Isomerase</keyword>
<evidence type="ECO:0000313" key="4">
    <source>
        <dbReference type="Proteomes" id="UP000297982"/>
    </source>
</evidence>
<protein>
    <submittedName>
        <fullName evidence="3">Methylmalonyl-CoA mutase</fullName>
    </submittedName>
</protein>
<comment type="caution">
    <text evidence="3">The sequence shown here is derived from an EMBL/GenBank/DDBJ whole genome shotgun (WGS) entry which is preliminary data.</text>
</comment>
<dbReference type="GO" id="GO:0031419">
    <property type="term" value="F:cobalamin binding"/>
    <property type="evidence" value="ECO:0007669"/>
    <property type="project" value="InterPro"/>
</dbReference>
<dbReference type="InterPro" id="IPR006098">
    <property type="entry name" value="MMCoA_mutase_a_cat"/>
</dbReference>
<evidence type="ECO:0000259" key="2">
    <source>
        <dbReference type="Pfam" id="PF01642"/>
    </source>
</evidence>
<dbReference type="InterPro" id="IPR006099">
    <property type="entry name" value="MeMalonylCoA_mutase_a/b_cat"/>
</dbReference>
<reference evidence="3 4" key="1">
    <citation type="journal article" date="2003" name="Int. J. Syst. Evol. Microbiol.">
        <title>Halobacillus salinus sp. nov., isolated from a salt lake on the coast of the East Sea in Korea.</title>
        <authorList>
            <person name="Yoon J.H."/>
            <person name="Kang K.H."/>
            <person name="Park Y.H."/>
        </authorList>
    </citation>
    <scope>NUCLEOTIDE SEQUENCE [LARGE SCALE GENOMIC DNA]</scope>
    <source>
        <strain evidence="3 4">HSL-3</strain>
    </source>
</reference>
<evidence type="ECO:0000313" key="3">
    <source>
        <dbReference type="EMBL" id="TGB04374.1"/>
    </source>
</evidence>
<gene>
    <name evidence="3" type="ORF">E4663_05095</name>
</gene>
<dbReference type="PANTHER" id="PTHR48101">
    <property type="entry name" value="METHYLMALONYL-COA MUTASE, MITOCHONDRIAL-RELATED"/>
    <property type="match status" value="1"/>
</dbReference>
<dbReference type="OrthoDB" id="9762378at2"/>
<keyword evidence="4" id="KW-1185">Reference proteome</keyword>
<feature type="domain" description="Methylmalonyl-CoA mutase alpha/beta chain catalytic" evidence="2">
    <location>
        <begin position="44"/>
        <end position="557"/>
    </location>
</feature>
<dbReference type="PANTHER" id="PTHR48101:SF1">
    <property type="entry name" value="METHYLMALONYL-COA MUTASE, LARGE SUBUNIT"/>
    <property type="match status" value="1"/>
</dbReference>
<dbReference type="STRING" id="192814.GCA_900166575_01418"/>
<evidence type="ECO:0000256" key="1">
    <source>
        <dbReference type="ARBA" id="ARBA00023235"/>
    </source>
</evidence>
<dbReference type="SUPFAM" id="SSF51703">
    <property type="entry name" value="Cobalamin (vitamin B12)-dependent enzymes"/>
    <property type="match status" value="1"/>
</dbReference>
<dbReference type="AlphaFoldDB" id="A0A4Z0H3C1"/>
<dbReference type="Proteomes" id="UP000297982">
    <property type="component" value="Unassembled WGS sequence"/>
</dbReference>
<proteinExistence type="predicted"/>
<organism evidence="3 4">
    <name type="scientific">Halobacillus salinus</name>
    <dbReference type="NCBI Taxonomy" id="192814"/>
    <lineage>
        <taxon>Bacteria</taxon>
        <taxon>Bacillati</taxon>
        <taxon>Bacillota</taxon>
        <taxon>Bacilli</taxon>
        <taxon>Bacillales</taxon>
        <taxon>Bacillaceae</taxon>
        <taxon>Halobacillus</taxon>
    </lineage>
</organism>
<accession>A0A4Z0H3C1</accession>
<name>A0A4Z0H3C1_9BACI</name>
<dbReference type="CDD" id="cd03680">
    <property type="entry name" value="MM_CoA_mutase_ICM_like"/>
    <property type="match status" value="1"/>
</dbReference>
<dbReference type="EMBL" id="SRJC01000001">
    <property type="protein sequence ID" value="TGB04374.1"/>
    <property type="molecule type" value="Genomic_DNA"/>
</dbReference>
<dbReference type="Pfam" id="PF01642">
    <property type="entry name" value="MM_CoA_mutase"/>
    <property type="match status" value="1"/>
</dbReference>
<dbReference type="Gene3D" id="3.20.20.240">
    <property type="entry name" value="Methylmalonyl-CoA mutase"/>
    <property type="match status" value="1"/>
</dbReference>
<dbReference type="GO" id="GO:0004494">
    <property type="term" value="F:methylmalonyl-CoA mutase activity"/>
    <property type="evidence" value="ECO:0007669"/>
    <property type="project" value="InterPro"/>
</dbReference>
<dbReference type="NCBIfam" id="TIGR00641">
    <property type="entry name" value="acid_CoA_mut_N"/>
    <property type="match status" value="1"/>
</dbReference>
<sequence>MIERKGKEKGAWGMSDYEKMKRTWEADVEKTTQRFPERKEKFQTSSELLIDRLYAPDKENDTYNEKIGFPGQYPYTRGIQPTMYRSRYWTMRQYAGFGSAEETNERFRYLLEQGQTGLSVAFDLPTQIGYDSDDPMADGEVGKVGVAIDSLKDMEQLFDQIPLDKVSTSMTINAPASILLAMYIAVGEKQGVAPSKLTGTIQNDILKEYIARGTYIYPPKPSMRLITDIFAYCQENLPKFNTISISGYHIREAGSTAVQEVAFTIANGMAYVDAAIEAGLEVDQFAPRLAFFFNAHNQFFEEAAKFRAARRMWAKIMKEHYGAENPKSWKLRFHTQTGGSTLTAQQPDNNIVRVTLQALAAVMGGTQSLHTNSRDEALALPTEESARIALRTQQIIANESGVADTIDPLAGSYYVEALTDEIEKEANAYLERIQKLGGAVQAVEEGFMQREIHSAAYEAQKRMEAKEDIVVGLNEFKVDEEIHADLLRVDEALERSQIEKTKQVREGRNEAAVEETLSNLRNAAKTTENVMPHIVQAVKQYATVGEIANILREEFGEYTGM</sequence>
<dbReference type="InterPro" id="IPR016176">
    <property type="entry name" value="Cbl-dep_enz_cat"/>
</dbReference>